<accession>A0AAD9PVZ6</accession>
<evidence type="ECO:0008006" key="4">
    <source>
        <dbReference type="Google" id="ProtNLM"/>
    </source>
</evidence>
<dbReference type="SUPFAM" id="SSF52266">
    <property type="entry name" value="SGNH hydrolase"/>
    <property type="match status" value="1"/>
</dbReference>
<reference evidence="2" key="1">
    <citation type="journal article" date="2023" name="G3 (Bethesda)">
        <title>Whole genome assembly and annotation of the endangered Caribbean coral Acropora cervicornis.</title>
        <authorList>
            <person name="Selwyn J.D."/>
            <person name="Vollmer S.V."/>
        </authorList>
    </citation>
    <scope>NUCLEOTIDE SEQUENCE</scope>
    <source>
        <strain evidence="2">K2</strain>
    </source>
</reference>
<dbReference type="Proteomes" id="UP001249851">
    <property type="component" value="Unassembled WGS sequence"/>
</dbReference>
<proteinExistence type="predicted"/>
<evidence type="ECO:0000256" key="1">
    <source>
        <dbReference type="SAM" id="MobiDB-lite"/>
    </source>
</evidence>
<reference evidence="2" key="2">
    <citation type="journal article" date="2023" name="Science">
        <title>Genomic signatures of disease resistance in endangered staghorn corals.</title>
        <authorList>
            <person name="Vollmer S.V."/>
            <person name="Selwyn J.D."/>
            <person name="Despard B.A."/>
            <person name="Roesel C.L."/>
        </authorList>
    </citation>
    <scope>NUCLEOTIDE SEQUENCE</scope>
    <source>
        <strain evidence="2">K2</strain>
    </source>
</reference>
<dbReference type="AlphaFoldDB" id="A0AAD9PVZ6"/>
<keyword evidence="3" id="KW-1185">Reference proteome</keyword>
<sequence>MSEMEKLQFEDKSLRDLISSLKEENMKLIQERDSLTFALQIVSREAMNQRPAASSPTNTSNNDTISPGEVSLTPCNNTRPEERTDQNEWQVVSKRKKKRKGKTQKQRNDETRCNSNDSEDSVPEKVSTTLLIGDSMIKNIQGTKLGKAVGHRVVVKSFSGATTKAMKDYLKPNLELSPNQVVLHVGTNDLKQKDCKSRQTN</sequence>
<feature type="compositionally biased region" description="Polar residues" evidence="1">
    <location>
        <begin position="51"/>
        <end position="65"/>
    </location>
</feature>
<dbReference type="Gene3D" id="3.40.50.12690">
    <property type="match status" value="1"/>
</dbReference>
<name>A0AAD9PVZ6_ACRCE</name>
<feature type="region of interest" description="Disordered" evidence="1">
    <location>
        <begin position="47"/>
        <end position="124"/>
    </location>
</feature>
<evidence type="ECO:0000313" key="3">
    <source>
        <dbReference type="Proteomes" id="UP001249851"/>
    </source>
</evidence>
<protein>
    <recommendedName>
        <fullName evidence="4">Scavenger receptor cysteine-rich type 1 M130</fullName>
    </recommendedName>
</protein>
<evidence type="ECO:0000313" key="2">
    <source>
        <dbReference type="EMBL" id="KAK2549924.1"/>
    </source>
</evidence>
<organism evidence="2 3">
    <name type="scientific">Acropora cervicornis</name>
    <name type="common">Staghorn coral</name>
    <dbReference type="NCBI Taxonomy" id="6130"/>
    <lineage>
        <taxon>Eukaryota</taxon>
        <taxon>Metazoa</taxon>
        <taxon>Cnidaria</taxon>
        <taxon>Anthozoa</taxon>
        <taxon>Hexacorallia</taxon>
        <taxon>Scleractinia</taxon>
        <taxon>Astrocoeniina</taxon>
        <taxon>Acroporidae</taxon>
        <taxon>Acropora</taxon>
    </lineage>
</organism>
<dbReference type="EMBL" id="JARQWQ010000118">
    <property type="protein sequence ID" value="KAK2549924.1"/>
    <property type="molecule type" value="Genomic_DNA"/>
</dbReference>
<comment type="caution">
    <text evidence="2">The sequence shown here is derived from an EMBL/GenBank/DDBJ whole genome shotgun (WGS) entry which is preliminary data.</text>
</comment>
<feature type="compositionally biased region" description="Basic residues" evidence="1">
    <location>
        <begin position="93"/>
        <end position="105"/>
    </location>
</feature>
<gene>
    <name evidence="2" type="ORF">P5673_029527</name>
</gene>